<feature type="region of interest" description="Disordered" evidence="1">
    <location>
        <begin position="293"/>
        <end position="333"/>
    </location>
</feature>
<organism evidence="2 3">
    <name type="scientific">Sarocladium strictum</name>
    <name type="common">Black bundle disease fungus</name>
    <name type="synonym">Acremonium strictum</name>
    <dbReference type="NCBI Taxonomy" id="5046"/>
    <lineage>
        <taxon>Eukaryota</taxon>
        <taxon>Fungi</taxon>
        <taxon>Dikarya</taxon>
        <taxon>Ascomycota</taxon>
        <taxon>Pezizomycotina</taxon>
        <taxon>Sordariomycetes</taxon>
        <taxon>Hypocreomycetidae</taxon>
        <taxon>Hypocreales</taxon>
        <taxon>Sarocladiaceae</taxon>
        <taxon>Sarocladium</taxon>
    </lineage>
</organism>
<evidence type="ECO:0000313" key="3">
    <source>
        <dbReference type="Proteomes" id="UP001175261"/>
    </source>
</evidence>
<proteinExistence type="predicted"/>
<reference evidence="2" key="1">
    <citation type="submission" date="2022-10" db="EMBL/GenBank/DDBJ databases">
        <title>Determination and structural analysis of whole genome sequence of Sarocladium strictum F4-1.</title>
        <authorList>
            <person name="Hu L."/>
            <person name="Jiang Y."/>
        </authorList>
    </citation>
    <scope>NUCLEOTIDE SEQUENCE</scope>
    <source>
        <strain evidence="2">F4-1</strain>
    </source>
</reference>
<comment type="caution">
    <text evidence="2">The sequence shown here is derived from an EMBL/GenBank/DDBJ whole genome shotgun (WGS) entry which is preliminary data.</text>
</comment>
<feature type="compositionally biased region" description="Basic and acidic residues" evidence="1">
    <location>
        <begin position="605"/>
        <end position="615"/>
    </location>
</feature>
<gene>
    <name evidence="2" type="ORF">NLU13_8363</name>
</gene>
<evidence type="ECO:0000313" key="2">
    <source>
        <dbReference type="EMBL" id="KAK0384275.1"/>
    </source>
</evidence>
<dbReference type="AlphaFoldDB" id="A0AA39L527"/>
<feature type="region of interest" description="Disordered" evidence="1">
    <location>
        <begin position="417"/>
        <end position="442"/>
    </location>
</feature>
<feature type="compositionally biased region" description="Polar residues" evidence="1">
    <location>
        <begin position="144"/>
        <end position="163"/>
    </location>
</feature>
<feature type="compositionally biased region" description="Low complexity" evidence="1">
    <location>
        <begin position="20"/>
        <end position="33"/>
    </location>
</feature>
<dbReference type="EMBL" id="JAPDFR010000008">
    <property type="protein sequence ID" value="KAK0384275.1"/>
    <property type="molecule type" value="Genomic_DNA"/>
</dbReference>
<feature type="region of interest" description="Disordered" evidence="1">
    <location>
        <begin position="702"/>
        <end position="794"/>
    </location>
</feature>
<feature type="region of interest" description="Disordered" evidence="1">
    <location>
        <begin position="1"/>
        <end position="35"/>
    </location>
</feature>
<feature type="region of interest" description="Disordered" evidence="1">
    <location>
        <begin position="585"/>
        <end position="633"/>
    </location>
</feature>
<accession>A0AA39L527</accession>
<feature type="compositionally biased region" description="Acidic residues" evidence="1">
    <location>
        <begin position="954"/>
        <end position="969"/>
    </location>
</feature>
<feature type="region of interest" description="Disordered" evidence="1">
    <location>
        <begin position="933"/>
        <end position="1043"/>
    </location>
</feature>
<feature type="region of interest" description="Disordered" evidence="1">
    <location>
        <begin position="80"/>
        <end position="218"/>
    </location>
</feature>
<feature type="compositionally biased region" description="Acidic residues" evidence="1">
    <location>
        <begin position="777"/>
        <end position="790"/>
    </location>
</feature>
<feature type="compositionally biased region" description="Basic and acidic residues" evidence="1">
    <location>
        <begin position="126"/>
        <end position="143"/>
    </location>
</feature>
<dbReference type="Proteomes" id="UP001175261">
    <property type="component" value="Unassembled WGS sequence"/>
</dbReference>
<name>A0AA39L527_SARSR</name>
<evidence type="ECO:0000256" key="1">
    <source>
        <dbReference type="SAM" id="MobiDB-lite"/>
    </source>
</evidence>
<feature type="region of interest" description="Disordered" evidence="1">
    <location>
        <begin position="534"/>
        <end position="573"/>
    </location>
</feature>
<feature type="compositionally biased region" description="Low complexity" evidence="1">
    <location>
        <begin position="198"/>
        <end position="207"/>
    </location>
</feature>
<protein>
    <submittedName>
        <fullName evidence="2">Uncharacterized protein</fullName>
    </submittedName>
</protein>
<feature type="compositionally biased region" description="Basic and acidic residues" evidence="1">
    <location>
        <begin position="1034"/>
        <end position="1043"/>
    </location>
</feature>
<feature type="compositionally biased region" description="Polar residues" evidence="1">
    <location>
        <begin position="312"/>
        <end position="330"/>
    </location>
</feature>
<sequence length="1213" mass="130207">MTAHYAPLTPDDDDTKATVSSSPDTSTPTSTTPDHIHYASLADHTFTPLSLVDDSFAPASSPVAAKVTVDAPSVGGACGSGGATGMHDGSHLGSPSTSAMAPGEAPAPQGLSRPDSGKLCLPESLSEPKRLEAPLDDRGHRSSDTSTHSSVQGSPSLNFNNISEIPANPDFADDPLPLRTGSVRADTRLAHPKPINLTTSSSSGSITEPPSDLSSRLGAPVGNVAQLEATAEQLSMTSSIDHAIRDLHGELKRSDSRRSSILAANIRSVSGDEYGVPPSVALQRGLSSTSSIVPTNTAARQGGYSPAGFVMSPTNSLTGRLRSGSKNSTGRPDIETESVLLRHGPGKTSVTSVRSTKMSLAEISESEPVALDQAALDQADAAPPIENEPDETIRFAGDNKPSTDAFHNMLGDGSMEFGGPVDLGFGPADDGKRPSSSHSDNTLQQAKDAFVDFDGVHWEPNAELDAIIEDIPPPRIHARIEQHRQSYIDPMTGQQMMWYPARVPAMLNLPPKLSANKPRAANRDSRRAHVLSTMAQSDYHGLADNKNRPPAAFDLNSGSKMPNRDSWLPDPLAGQRESFIGLDSDHFRDPEAQSPQDEVAVAQDQHSDIPADQLRRPPRLSRMAEQRDSSMPKAEAIPPQLRASAFFDLPSAAPQIEVKDGSAMATLDSILDAGAVAPVSAFTDHVIAGKLGSEVYGKEKKRKAHATSATPQQLAPPSELKKGGSFMWLNKRKSSHGSTEKAGTASNDGSNSDNEDERSQLTKSIDGHSVIRVPAAIEDDSEEEDEEDEIGYQGPPTTLLAELQIRKQHQKQRTQPLTRAFPNGMHATLLEMDAVAEAQRKERKGKRVNLAWEDPDAHYDQNGSDDEDVPLAIIAAKQQGAKNMADVERPIGLMERRELEENEPLSQRRARLQGLGTQSLAQLQQRQQSMLSLAPVPRPGGSRAPSRAGLTPEPDVDLQPDVPEVEGETLGERKRRLAAKEEAEGRLPSTRPVSRAFSDELLGRFGPEPEPEETSTTPPVNAGEETLGQRRKRLQAEREARDREMSYGNLVGQPLGKRNSRLSMSDVLNAYPKKEGETATMPPQQQRAALPQTLSSQIVSRQGAFMGGVYNTGGLRTMQSTPSFHTQGMAYGAAPPSAMGGYGFQMPQQAGYNGFSPMGGYNAMGAFAPAPAMSMYGGNMMQPRMPGQMQMQMQMPLKGGSMDRVEQWRQGIL</sequence>
<keyword evidence="3" id="KW-1185">Reference proteome</keyword>